<dbReference type="PROSITE" id="PS51892">
    <property type="entry name" value="SUBTILASE"/>
    <property type="match status" value="1"/>
</dbReference>
<evidence type="ECO:0000256" key="5">
    <source>
        <dbReference type="PROSITE-ProRule" id="PRU01240"/>
    </source>
</evidence>
<name>A0A845REE9_9FIRM</name>
<dbReference type="PANTHER" id="PTHR43806:SF11">
    <property type="entry name" value="CEREVISIN-RELATED"/>
    <property type="match status" value="1"/>
</dbReference>
<proteinExistence type="inferred from homology"/>
<evidence type="ECO:0000313" key="7">
    <source>
        <dbReference type="EMBL" id="NBI78486.1"/>
    </source>
</evidence>
<dbReference type="Proteomes" id="UP000446348">
    <property type="component" value="Unassembled WGS sequence"/>
</dbReference>
<dbReference type="GO" id="GO:0006508">
    <property type="term" value="P:proteolysis"/>
    <property type="evidence" value="ECO:0007669"/>
    <property type="project" value="UniProtKB-KW"/>
</dbReference>
<dbReference type="OrthoDB" id="9759014at2"/>
<comment type="similarity">
    <text evidence="1 5">Belongs to the peptidase S8 family.</text>
</comment>
<dbReference type="GO" id="GO:0004252">
    <property type="term" value="F:serine-type endopeptidase activity"/>
    <property type="evidence" value="ECO:0007669"/>
    <property type="project" value="UniProtKB-UniRule"/>
</dbReference>
<dbReference type="EMBL" id="QXWZ01000008">
    <property type="protein sequence ID" value="NBI78486.1"/>
    <property type="molecule type" value="Genomic_DNA"/>
</dbReference>
<dbReference type="InterPro" id="IPR036852">
    <property type="entry name" value="Peptidase_S8/S53_dom_sf"/>
</dbReference>
<keyword evidence="2 5" id="KW-0645">Protease</keyword>
<dbReference type="SUPFAM" id="SSF52743">
    <property type="entry name" value="Subtilisin-like"/>
    <property type="match status" value="1"/>
</dbReference>
<evidence type="ECO:0000259" key="6">
    <source>
        <dbReference type="Pfam" id="PF00082"/>
    </source>
</evidence>
<dbReference type="InterPro" id="IPR000209">
    <property type="entry name" value="Peptidase_S8/S53_dom"/>
</dbReference>
<evidence type="ECO:0000313" key="8">
    <source>
        <dbReference type="Proteomes" id="UP000446348"/>
    </source>
</evidence>
<dbReference type="InterPro" id="IPR034074">
    <property type="entry name" value="Y4bN_pept_dom"/>
</dbReference>
<comment type="caution">
    <text evidence="7">The sequence shown here is derived from an EMBL/GenBank/DDBJ whole genome shotgun (WGS) entry which is preliminary data.</text>
</comment>
<dbReference type="InterPro" id="IPR050131">
    <property type="entry name" value="Peptidase_S8_subtilisin-like"/>
</dbReference>
<sequence length="599" mass="67163">MGIKIVHRTKYTPDMTIYRVCIDSAEQLALLGDFEGVYAIEKMIPIEATLDAISQEPTVTPKSPVAGTTYPIVGVLDTGIAPNQFLQNWRESIDFTSYPQDYRNPTHGTFVAGIIEYGDELNRSAYTVLPGVRLFDATVYPDEKKEHIYQDDLVEHIREAVERHNDIKIWNLSLGTTDEASLDEFSDFGMALDNIQDENNVLIIKSAGNCTNFMRQLPKSRIAKSADSVRALVVGALAQTKSTYDYAESETPSPFTRIGPGPSSIVKPDLVFYGGNAGINNGQLTTTGVPSFTPDGKLAYNVGTSFSTPWVSRMAAELSYLVKEEFDPLLIRALLIHNAKYPSSCGMNMADKVAQMGFGMPSSVNEMLYNSSNEITLVLRDTLDKGSFIQMFDFPYPQSLVDENGFFTGQIIATLVTKSLIDDKQASEYCQSDISILLGTYLTEQDRDTTKKTVINPKGLKEPQNILLDNCYSSRAKGIYPHSGFERECILVKYGKKFHPVKKYAVDLADMTPSNKLKYLVKGRKWYLEVKGLYRDFVEQDAAERNYQLSQEFCLFLTIKDPKGNAPVYDEVSQQLEYKNFVHHSIQLRNVVSIDRDVQ</sequence>
<dbReference type="AlphaFoldDB" id="A0A845REE9"/>
<organism evidence="7 8">
    <name type="scientific">Anaerotruncus colihominis</name>
    <dbReference type="NCBI Taxonomy" id="169435"/>
    <lineage>
        <taxon>Bacteria</taxon>
        <taxon>Bacillati</taxon>
        <taxon>Bacillota</taxon>
        <taxon>Clostridia</taxon>
        <taxon>Eubacteriales</taxon>
        <taxon>Oscillospiraceae</taxon>
        <taxon>Anaerotruncus</taxon>
    </lineage>
</organism>
<evidence type="ECO:0000256" key="3">
    <source>
        <dbReference type="ARBA" id="ARBA00022801"/>
    </source>
</evidence>
<gene>
    <name evidence="7" type="ORF">D3Z39_06330</name>
</gene>
<keyword evidence="4 5" id="KW-0720">Serine protease</keyword>
<keyword evidence="3 5" id="KW-0378">Hydrolase</keyword>
<reference evidence="7 8" key="1">
    <citation type="submission" date="2018-08" db="EMBL/GenBank/DDBJ databases">
        <title>Murine metabolic-syndrome-specific gut microbial biobank.</title>
        <authorList>
            <person name="Liu C."/>
        </authorList>
    </citation>
    <scope>NUCLEOTIDE SEQUENCE [LARGE SCALE GENOMIC DNA]</scope>
    <source>
        <strain evidence="7 8">X69</strain>
    </source>
</reference>
<dbReference type="Gene3D" id="3.40.50.200">
    <property type="entry name" value="Peptidase S8/S53 domain"/>
    <property type="match status" value="1"/>
</dbReference>
<accession>A0A845REE9</accession>
<feature type="active site" description="Charge relay system" evidence="5">
    <location>
        <position position="77"/>
    </location>
</feature>
<dbReference type="CDD" id="cd04847">
    <property type="entry name" value="Peptidases_S8_Subtilisin_like_2"/>
    <property type="match status" value="1"/>
</dbReference>
<dbReference type="PANTHER" id="PTHR43806">
    <property type="entry name" value="PEPTIDASE S8"/>
    <property type="match status" value="1"/>
</dbReference>
<evidence type="ECO:0000256" key="4">
    <source>
        <dbReference type="ARBA" id="ARBA00022825"/>
    </source>
</evidence>
<dbReference type="Pfam" id="PF00082">
    <property type="entry name" value="Peptidase_S8"/>
    <property type="match status" value="1"/>
</dbReference>
<feature type="active site" description="Charge relay system" evidence="5">
    <location>
        <position position="107"/>
    </location>
</feature>
<dbReference type="RefSeq" id="WP_160209334.1">
    <property type="nucleotide sequence ID" value="NZ_QXWZ01000008.1"/>
</dbReference>
<feature type="domain" description="Peptidase S8/S53" evidence="6">
    <location>
        <begin position="72"/>
        <end position="340"/>
    </location>
</feature>
<protein>
    <recommendedName>
        <fullName evidence="6">Peptidase S8/S53 domain-containing protein</fullName>
    </recommendedName>
</protein>
<evidence type="ECO:0000256" key="1">
    <source>
        <dbReference type="ARBA" id="ARBA00011073"/>
    </source>
</evidence>
<evidence type="ECO:0000256" key="2">
    <source>
        <dbReference type="ARBA" id="ARBA00022670"/>
    </source>
</evidence>
<feature type="active site" description="Charge relay system" evidence="5">
    <location>
        <position position="305"/>
    </location>
</feature>